<proteinExistence type="predicted"/>
<dbReference type="AlphaFoldDB" id="A0A1N7CTX3"/>
<name>A0A1N7CTX3_9EURY</name>
<dbReference type="PROSITE" id="PS51318">
    <property type="entry name" value="TAT"/>
    <property type="match status" value="1"/>
</dbReference>
<dbReference type="EMBL" id="FTNR01000001">
    <property type="protein sequence ID" value="SIR66927.1"/>
    <property type="molecule type" value="Genomic_DNA"/>
</dbReference>
<reference evidence="2" key="1">
    <citation type="submission" date="2017-01" db="EMBL/GenBank/DDBJ databases">
        <authorList>
            <person name="Varghese N."/>
            <person name="Submissions S."/>
        </authorList>
    </citation>
    <scope>NUCLEOTIDE SEQUENCE [LARGE SCALE GENOMIC DNA]</scope>
    <source>
        <strain evidence="2">type strain: HArc-</strain>
    </source>
</reference>
<gene>
    <name evidence="1" type="ORF">SAMN05421752_101573</name>
</gene>
<dbReference type="OrthoDB" id="375187at2157"/>
<sequence>MTATVLRPESSRRTVLKTIGALSLGSIGVAGRARAQETAIPTEPALYQIRMAGQTSFEEFDREGQFFVTPPVGQNQSGPRDVAVISGNPLGAPESGALAFYTNTALRTVLNTGGDRTLNDAAIPIGSVQVDDASGLLRAEHIEDLGVDLPPGVTAGLQVNIFTPRSGIVAPLYEVGAGIVDAQFHSGNQVDGTMEFVGTSLGGAADQGAVSAQFTGVS</sequence>
<evidence type="ECO:0000313" key="1">
    <source>
        <dbReference type="EMBL" id="SIR66927.1"/>
    </source>
</evidence>
<protein>
    <submittedName>
        <fullName evidence="1">Uncharacterized protein</fullName>
    </submittedName>
</protein>
<dbReference type="RefSeq" id="WP_076607641.1">
    <property type="nucleotide sequence ID" value="NZ_FTNR01000001.1"/>
</dbReference>
<dbReference type="Proteomes" id="UP000185936">
    <property type="component" value="Unassembled WGS sequence"/>
</dbReference>
<dbReference type="InterPro" id="IPR006311">
    <property type="entry name" value="TAT_signal"/>
</dbReference>
<keyword evidence="2" id="KW-1185">Reference proteome</keyword>
<evidence type="ECO:0000313" key="2">
    <source>
        <dbReference type="Proteomes" id="UP000185936"/>
    </source>
</evidence>
<accession>A0A1N7CTX3</accession>
<organism evidence="1 2">
    <name type="scientific">Natronorubrum thiooxidans</name>
    <dbReference type="NCBI Taxonomy" id="308853"/>
    <lineage>
        <taxon>Archaea</taxon>
        <taxon>Methanobacteriati</taxon>
        <taxon>Methanobacteriota</taxon>
        <taxon>Stenosarchaea group</taxon>
        <taxon>Halobacteria</taxon>
        <taxon>Halobacteriales</taxon>
        <taxon>Natrialbaceae</taxon>
        <taxon>Natronorubrum</taxon>
    </lineage>
</organism>